<dbReference type="AlphaFoldDB" id="A0A5S4T479"/>
<feature type="transmembrane region" description="Helical" evidence="2">
    <location>
        <begin position="33"/>
        <end position="52"/>
    </location>
</feature>
<dbReference type="GO" id="GO:0055085">
    <property type="term" value="P:transmembrane transport"/>
    <property type="evidence" value="ECO:0007669"/>
    <property type="project" value="InterPro"/>
</dbReference>
<dbReference type="EMBL" id="SJLI01000451">
    <property type="protein sequence ID" value="TYK89099.1"/>
    <property type="molecule type" value="Genomic_DNA"/>
</dbReference>
<keyword evidence="1 2" id="KW-0812">Transmembrane</keyword>
<dbReference type="InterPro" id="IPR001626">
    <property type="entry name" value="ABC_TroCD"/>
</dbReference>
<feature type="non-terminal residue" evidence="3">
    <location>
        <position position="1"/>
    </location>
</feature>
<name>A0A5S4T479_STRPY</name>
<reference evidence="3 4" key="1">
    <citation type="submission" date="2019-02" db="EMBL/GenBank/DDBJ databases">
        <title>Novel genomic isolates of S. pyogenes and S. dysgalactiae subsp. equisimilis associated to necrotising fasciitis (NSTI).</title>
        <authorList>
            <person name="Barrantes I."/>
        </authorList>
    </citation>
    <scope>NUCLEOTIDE SEQUENCE [LARGE SCALE GENOMIC DNA]</scope>
    <source>
        <strain evidence="3 4">SPY5003</strain>
    </source>
</reference>
<accession>A0A5S4T479</accession>
<organism evidence="3 4">
    <name type="scientific">Streptococcus pyogenes</name>
    <dbReference type="NCBI Taxonomy" id="1314"/>
    <lineage>
        <taxon>Bacteria</taxon>
        <taxon>Bacillati</taxon>
        <taxon>Bacillota</taxon>
        <taxon>Bacilli</taxon>
        <taxon>Lactobacillales</taxon>
        <taxon>Streptococcaceae</taxon>
        <taxon>Streptococcus</taxon>
    </lineage>
</organism>
<comment type="subcellular location">
    <subcellularLocation>
        <location evidence="1">Cell membrane</location>
        <topology evidence="1">Multi-pass membrane protein</topology>
    </subcellularLocation>
</comment>
<dbReference type="GO" id="GO:0043190">
    <property type="term" value="C:ATP-binding cassette (ABC) transporter complex"/>
    <property type="evidence" value="ECO:0007669"/>
    <property type="project" value="InterPro"/>
</dbReference>
<evidence type="ECO:0000313" key="3">
    <source>
        <dbReference type="EMBL" id="TYK89099.1"/>
    </source>
</evidence>
<keyword evidence="2" id="KW-1133">Transmembrane helix</keyword>
<feature type="transmembrane region" description="Helical" evidence="2">
    <location>
        <begin position="5"/>
        <end position="27"/>
    </location>
</feature>
<protein>
    <submittedName>
        <fullName evidence="3">Metal ABC transporter permease</fullName>
    </submittedName>
</protein>
<evidence type="ECO:0000256" key="1">
    <source>
        <dbReference type="RuleBase" id="RU003943"/>
    </source>
</evidence>
<dbReference type="Proteomes" id="UP000325300">
    <property type="component" value="Unassembled WGS sequence"/>
</dbReference>
<comment type="similarity">
    <text evidence="1">Belongs to the ABC-3 integral membrane protein family.</text>
</comment>
<dbReference type="Pfam" id="PF00950">
    <property type="entry name" value="ABC-3"/>
    <property type="match status" value="1"/>
</dbReference>
<dbReference type="RefSeq" id="WP_187417568.1">
    <property type="nucleotide sequence ID" value="NZ_SJLI01000451.1"/>
</dbReference>
<sequence>NFKSVIFIGIAIGFVGMLCGIFLSYYWETPASATITMIFISIFLVVNLLALIRKKL</sequence>
<gene>
    <name evidence="3" type="ORF">E0F67_11555</name>
</gene>
<evidence type="ECO:0000256" key="2">
    <source>
        <dbReference type="SAM" id="Phobius"/>
    </source>
</evidence>
<keyword evidence="2" id="KW-0472">Membrane</keyword>
<proteinExistence type="inferred from homology"/>
<comment type="caution">
    <text evidence="3">The sequence shown here is derived from an EMBL/GenBank/DDBJ whole genome shotgun (WGS) entry which is preliminary data.</text>
</comment>
<keyword evidence="1" id="KW-0813">Transport</keyword>
<evidence type="ECO:0000313" key="4">
    <source>
        <dbReference type="Proteomes" id="UP000325300"/>
    </source>
</evidence>